<feature type="region of interest" description="Disordered" evidence="1">
    <location>
        <begin position="90"/>
        <end position="157"/>
    </location>
</feature>
<proteinExistence type="predicted"/>
<dbReference type="OrthoDB" id="3223176at2759"/>
<evidence type="ECO:0000313" key="3">
    <source>
        <dbReference type="Proteomes" id="UP000076798"/>
    </source>
</evidence>
<dbReference type="Proteomes" id="UP000076798">
    <property type="component" value="Unassembled WGS sequence"/>
</dbReference>
<accession>A0A166F8C1</accession>
<gene>
    <name evidence="2" type="ORF">SISSUDRAFT_1127277</name>
</gene>
<protein>
    <submittedName>
        <fullName evidence="2">Uncharacterized protein</fullName>
    </submittedName>
</protein>
<evidence type="ECO:0000256" key="1">
    <source>
        <dbReference type="SAM" id="MobiDB-lite"/>
    </source>
</evidence>
<keyword evidence="3" id="KW-1185">Reference proteome</keyword>
<sequence>MNDVIIENLVPLLMSRFTRLANTDATSPVSCQADDSLIPNQLQQAIADVKALAPRAVLQLYNDGTIHRTVFRTLINKRLIKSCSKRETWTAPGNKIMPASDHTILHEPAPPYNELEVPSIVSSPGLRTNPPSPNTTLSSLPNGPNPSSITASATSNNTLIRTRSGLRLEYNPSASSATAESSNAVASSSQAQLSFISATPTPTLEIQNSLLNSGGASIPLTREERTQFDRKALKRWEEGPYHFLMPNRTGDDHDPFRKYTFDASALYTSAISQLDMLLPHLSPPGTLPSQTTKRTITLRLPLFPEPTGMWRNTNLKCPAVTAKLVREFQEIDKMFTGVVWNKHPKDRVVGVVLDVMECIVARCVMEGFVVLEDLWYPRLKVAQMILLC</sequence>
<evidence type="ECO:0000313" key="2">
    <source>
        <dbReference type="EMBL" id="KZT40385.1"/>
    </source>
</evidence>
<dbReference type="EMBL" id="KV428033">
    <property type="protein sequence ID" value="KZT40385.1"/>
    <property type="molecule type" value="Genomic_DNA"/>
</dbReference>
<organism evidence="2 3">
    <name type="scientific">Sistotremastrum suecicum HHB10207 ss-3</name>
    <dbReference type="NCBI Taxonomy" id="1314776"/>
    <lineage>
        <taxon>Eukaryota</taxon>
        <taxon>Fungi</taxon>
        <taxon>Dikarya</taxon>
        <taxon>Basidiomycota</taxon>
        <taxon>Agaricomycotina</taxon>
        <taxon>Agaricomycetes</taxon>
        <taxon>Sistotremastrales</taxon>
        <taxon>Sistotremastraceae</taxon>
        <taxon>Sistotremastrum</taxon>
    </lineage>
</organism>
<reference evidence="2 3" key="1">
    <citation type="journal article" date="2016" name="Mol. Biol. Evol.">
        <title>Comparative Genomics of Early-Diverging Mushroom-Forming Fungi Provides Insights into the Origins of Lignocellulose Decay Capabilities.</title>
        <authorList>
            <person name="Nagy L.G."/>
            <person name="Riley R."/>
            <person name="Tritt A."/>
            <person name="Adam C."/>
            <person name="Daum C."/>
            <person name="Floudas D."/>
            <person name="Sun H."/>
            <person name="Yadav J.S."/>
            <person name="Pangilinan J."/>
            <person name="Larsson K.H."/>
            <person name="Matsuura K."/>
            <person name="Barry K."/>
            <person name="Labutti K."/>
            <person name="Kuo R."/>
            <person name="Ohm R.A."/>
            <person name="Bhattacharya S.S."/>
            <person name="Shirouzu T."/>
            <person name="Yoshinaga Y."/>
            <person name="Martin F.M."/>
            <person name="Grigoriev I.V."/>
            <person name="Hibbett D.S."/>
        </authorList>
    </citation>
    <scope>NUCLEOTIDE SEQUENCE [LARGE SCALE GENOMIC DNA]</scope>
    <source>
        <strain evidence="2 3">HHB10207 ss-3</strain>
    </source>
</reference>
<dbReference type="AlphaFoldDB" id="A0A166F8C1"/>
<feature type="compositionally biased region" description="Low complexity" evidence="1">
    <location>
        <begin position="126"/>
        <end position="157"/>
    </location>
</feature>
<name>A0A166F8C1_9AGAM</name>